<reference evidence="2 3" key="1">
    <citation type="journal article" date="2016" name="Nat. Commun.">
        <title>Thousands of microbial genomes shed light on interconnected biogeochemical processes in an aquifer system.</title>
        <authorList>
            <person name="Anantharaman K."/>
            <person name="Brown C.T."/>
            <person name="Hug L.A."/>
            <person name="Sharon I."/>
            <person name="Castelle C.J."/>
            <person name="Probst A.J."/>
            <person name="Thomas B.C."/>
            <person name="Singh A."/>
            <person name="Wilkins M.J."/>
            <person name="Karaoz U."/>
            <person name="Brodie E.L."/>
            <person name="Williams K.H."/>
            <person name="Hubbard S.S."/>
            <person name="Banfield J.F."/>
        </authorList>
    </citation>
    <scope>NUCLEOTIDE SEQUENCE [LARGE SCALE GENOMIC DNA]</scope>
</reference>
<evidence type="ECO:0000259" key="1">
    <source>
        <dbReference type="Pfam" id="PF13860"/>
    </source>
</evidence>
<feature type="domain" description="FlgD/Vpr Ig-like" evidence="1">
    <location>
        <begin position="623"/>
        <end position="689"/>
    </location>
</feature>
<dbReference type="Pfam" id="PF13860">
    <property type="entry name" value="FlgD_ig"/>
    <property type="match status" value="1"/>
</dbReference>
<dbReference type="Gene3D" id="2.60.40.4070">
    <property type="match status" value="1"/>
</dbReference>
<comment type="caution">
    <text evidence="2">The sequence shown here is derived from an EMBL/GenBank/DDBJ whole genome shotgun (WGS) entry which is preliminary data.</text>
</comment>
<dbReference type="NCBIfam" id="TIGR04183">
    <property type="entry name" value="Por_Secre_tail"/>
    <property type="match status" value="1"/>
</dbReference>
<dbReference type="Proteomes" id="UP000177230">
    <property type="component" value="Unassembled WGS sequence"/>
</dbReference>
<organism evidence="2 3">
    <name type="scientific">Candidatus Edwardsbacteria bacterium GWF2_54_11</name>
    <dbReference type="NCBI Taxonomy" id="1817851"/>
    <lineage>
        <taxon>Bacteria</taxon>
        <taxon>Candidatus Edwardsiibacteriota</taxon>
    </lineage>
</organism>
<evidence type="ECO:0000313" key="2">
    <source>
        <dbReference type="EMBL" id="OGF08851.1"/>
    </source>
</evidence>
<evidence type="ECO:0000313" key="3">
    <source>
        <dbReference type="Proteomes" id="UP000177230"/>
    </source>
</evidence>
<accession>A0A1F5R4K0</accession>
<dbReference type="InterPro" id="IPR026444">
    <property type="entry name" value="Secre_tail"/>
</dbReference>
<dbReference type="EMBL" id="MFFM01000046">
    <property type="protein sequence ID" value="OGF08851.1"/>
    <property type="molecule type" value="Genomic_DNA"/>
</dbReference>
<proteinExistence type="predicted"/>
<protein>
    <recommendedName>
        <fullName evidence="1">FlgD/Vpr Ig-like domain-containing protein</fullName>
    </recommendedName>
</protein>
<dbReference type="AlphaFoldDB" id="A0A1F5R4K0"/>
<dbReference type="InterPro" id="IPR025965">
    <property type="entry name" value="FlgD/Vpr_Ig-like"/>
</dbReference>
<gene>
    <name evidence="2" type="ORF">A2024_01085</name>
</gene>
<sequence>MIPVGLETPVEVCYSLYAENASTGDYVEDPGSNNYYSFINTIYSPEYSNVSALKDTFYTGPFIVKTNLTTAYGDTVNNDEIYSDIAGGASYPRDSVGTDGFYYYSIPRQAGNTLTPVEVSWFMTAYDTMGNWAQYPTKRDTMNHFRIIDPWSYNTQLIADTDQLGPFPVWTSFKSEGPISNDSLWLFDFDASAWAPFPRDSVVGQIYYYTIPAQELPVVNPITVAWHIKATDGTTGNYSYQPVTAPGVNNNFKIFDWVPPQVTNTTTWMDTSYTGPFPVYTQVTDTSGISQVRLYYRVKPFTAGDTSWNYLPMSPTGSPNEYTGSIPPQYPGTMVQYYVSGRDGALDQAGQPIWNAGYYPAGGSLTPWHFFVGEHKYKMLLVNDALPANDYGDYYTTCMDTTGVLYGYWDNRKADVLSALGNFDVLVWFTGDDSLTTLTQTERDSLSAFLDRGGNLLLSSKNLGQNVGDTAVFYNSYLKADYTDTFNVSAAYINSIGQVALPISHGTPDTLAIMTGGTAGNYKSIDKMHPLPGAESVFQFKTIGGSSVIRCSTGVYKAVFSSTPLEAVASNSPGKLSRTEFIARVLRWFGITAFYKVDGEPEALVYGKTVILNQARPNPFTSNTSISYALPTASRVALKVYNIVGQEIATLCDEEQAAGMHEVSWNGLDRSGRKVSNGVYLYRLTAGNQSLTKKMVKIK</sequence>
<name>A0A1F5R4K0_9BACT</name>